<proteinExistence type="predicted"/>
<sequence length="40" mass="4582">MIDDITISSGIINNPQIKVDFNTNAQPTRLNQTADWIFYL</sequence>
<dbReference type="Proteomes" id="UP000232003">
    <property type="component" value="Chromosome"/>
</dbReference>
<evidence type="ECO:0000313" key="2">
    <source>
        <dbReference type="Proteomes" id="UP000232003"/>
    </source>
</evidence>
<dbReference type="AlphaFoldDB" id="A0A2K8SKQ6"/>
<gene>
    <name evidence="1" type="ORF">COO91_01766</name>
</gene>
<dbReference type="KEGG" id="nfl:COO91_01766"/>
<keyword evidence="2" id="KW-1185">Reference proteome</keyword>
<organism evidence="1 2">
    <name type="scientific">Nostoc flagelliforme CCNUN1</name>
    <dbReference type="NCBI Taxonomy" id="2038116"/>
    <lineage>
        <taxon>Bacteria</taxon>
        <taxon>Bacillati</taxon>
        <taxon>Cyanobacteriota</taxon>
        <taxon>Cyanophyceae</taxon>
        <taxon>Nostocales</taxon>
        <taxon>Nostocaceae</taxon>
        <taxon>Nostoc</taxon>
    </lineage>
</organism>
<dbReference type="EMBL" id="CP024785">
    <property type="protein sequence ID" value="AUB35873.1"/>
    <property type="molecule type" value="Genomic_DNA"/>
</dbReference>
<accession>A0A2K8SKQ6</accession>
<evidence type="ECO:0000313" key="1">
    <source>
        <dbReference type="EMBL" id="AUB35873.1"/>
    </source>
</evidence>
<name>A0A2K8SKQ6_9NOSO</name>
<reference evidence="1 2" key="1">
    <citation type="submission" date="2017-11" db="EMBL/GenBank/DDBJ databases">
        <title>Complete genome of a free-living desiccation-tolerant cyanobacterium and its photosynthetic adaptation to extreme terrestrial habitat.</title>
        <authorList>
            <person name="Shang J."/>
        </authorList>
    </citation>
    <scope>NUCLEOTIDE SEQUENCE [LARGE SCALE GENOMIC DNA]</scope>
    <source>
        <strain evidence="1 2">CCNUN1</strain>
    </source>
</reference>
<dbReference type="RefSeq" id="WP_263983699.1">
    <property type="nucleotide sequence ID" value="NZ_CAWNNC010000001.1"/>
</dbReference>
<protein>
    <submittedName>
        <fullName evidence="1">Uncharacterized protein</fullName>
    </submittedName>
</protein>